<evidence type="ECO:0000256" key="1">
    <source>
        <dbReference type="SAM" id="MobiDB-lite"/>
    </source>
</evidence>
<organism evidence="2 3">
    <name type="scientific">Acer negundo</name>
    <name type="common">Box elder</name>
    <dbReference type="NCBI Taxonomy" id="4023"/>
    <lineage>
        <taxon>Eukaryota</taxon>
        <taxon>Viridiplantae</taxon>
        <taxon>Streptophyta</taxon>
        <taxon>Embryophyta</taxon>
        <taxon>Tracheophyta</taxon>
        <taxon>Spermatophyta</taxon>
        <taxon>Magnoliopsida</taxon>
        <taxon>eudicotyledons</taxon>
        <taxon>Gunneridae</taxon>
        <taxon>Pentapetalae</taxon>
        <taxon>rosids</taxon>
        <taxon>malvids</taxon>
        <taxon>Sapindales</taxon>
        <taxon>Sapindaceae</taxon>
        <taxon>Hippocastanoideae</taxon>
        <taxon>Acereae</taxon>
        <taxon>Acer</taxon>
    </lineage>
</organism>
<reference evidence="2" key="2">
    <citation type="submission" date="2023-02" db="EMBL/GenBank/DDBJ databases">
        <authorList>
            <person name="Swenson N.G."/>
            <person name="Wegrzyn J.L."/>
            <person name="Mcevoy S.L."/>
        </authorList>
    </citation>
    <scope>NUCLEOTIDE SEQUENCE</scope>
    <source>
        <strain evidence="2">91603</strain>
        <tissue evidence="2">Leaf</tissue>
    </source>
</reference>
<evidence type="ECO:0008006" key="4">
    <source>
        <dbReference type="Google" id="ProtNLM"/>
    </source>
</evidence>
<accession>A0AAD5J2D9</accession>
<gene>
    <name evidence="2" type="ORF">LWI28_000006</name>
</gene>
<feature type="region of interest" description="Disordered" evidence="1">
    <location>
        <begin position="1"/>
        <end position="20"/>
    </location>
</feature>
<evidence type="ECO:0000313" key="2">
    <source>
        <dbReference type="EMBL" id="KAI9184691.1"/>
    </source>
</evidence>
<evidence type="ECO:0000313" key="3">
    <source>
        <dbReference type="Proteomes" id="UP001064489"/>
    </source>
</evidence>
<keyword evidence="3" id="KW-1185">Reference proteome</keyword>
<sequence length="238" mass="26994">MCHVGEKPTRKEDLRKEREEKVWKEVGQKDSLEKGDELTVVVAQDQRNIGMTKEKEFTGLGVENLQLAVTVEESEIVLNVSTNMVNGKEERYGCFWKDDIELKVVGTSNQCLTVLLSADSGSLLATFVYAKCSHFERRVLWEQLHGISDFNVPWVVLGDFNTIHFDSEKVGGRPHNSLSMAEFNECTSRCGLLDVRFEGRQLSWCNSHQGLTRSWAKLDRVLINNDFIVKYGDAKASC</sequence>
<dbReference type="InterPro" id="IPR036691">
    <property type="entry name" value="Endo/exonu/phosph_ase_sf"/>
</dbReference>
<name>A0AAD5J2D9_ACENE</name>
<dbReference type="Gene3D" id="3.60.10.10">
    <property type="entry name" value="Endonuclease/exonuclease/phosphatase"/>
    <property type="match status" value="1"/>
</dbReference>
<dbReference type="PANTHER" id="PTHR33710:SF13">
    <property type="entry name" value="ENDONUCLEASE_EXONUCLEASE_PHOSPHATASE FAMILY PROTEIN"/>
    <property type="match status" value="1"/>
</dbReference>
<dbReference type="EMBL" id="JAJSOW010000100">
    <property type="protein sequence ID" value="KAI9184691.1"/>
    <property type="molecule type" value="Genomic_DNA"/>
</dbReference>
<comment type="caution">
    <text evidence="2">The sequence shown here is derived from an EMBL/GenBank/DDBJ whole genome shotgun (WGS) entry which is preliminary data.</text>
</comment>
<proteinExistence type="predicted"/>
<dbReference type="SUPFAM" id="SSF56219">
    <property type="entry name" value="DNase I-like"/>
    <property type="match status" value="1"/>
</dbReference>
<protein>
    <recommendedName>
        <fullName evidence="4">Endonuclease/exonuclease/phosphatase domain-containing protein</fullName>
    </recommendedName>
</protein>
<reference evidence="2" key="1">
    <citation type="journal article" date="2022" name="Plant J.">
        <title>Strategies of tolerance reflected in two North American maple genomes.</title>
        <authorList>
            <person name="McEvoy S.L."/>
            <person name="Sezen U.U."/>
            <person name="Trouern-Trend A."/>
            <person name="McMahon S.M."/>
            <person name="Schaberg P.G."/>
            <person name="Yang J."/>
            <person name="Wegrzyn J.L."/>
            <person name="Swenson N.G."/>
        </authorList>
    </citation>
    <scope>NUCLEOTIDE SEQUENCE</scope>
    <source>
        <strain evidence="2">91603</strain>
    </source>
</reference>
<dbReference type="Proteomes" id="UP001064489">
    <property type="component" value="Chromosome 3"/>
</dbReference>
<dbReference type="PANTHER" id="PTHR33710">
    <property type="entry name" value="BNAC02G09200D PROTEIN"/>
    <property type="match status" value="1"/>
</dbReference>
<dbReference type="AlphaFoldDB" id="A0AAD5J2D9"/>